<evidence type="ECO:0000256" key="2">
    <source>
        <dbReference type="ARBA" id="ARBA00022723"/>
    </source>
</evidence>
<accession>A0A0P1MMT0</accession>
<dbReference type="GO" id="GO:0051537">
    <property type="term" value="F:2 iron, 2 sulfur cluster binding"/>
    <property type="evidence" value="ECO:0007669"/>
    <property type="project" value="UniProtKB-KW"/>
</dbReference>
<name>A0A0P1MMT0_9BACT</name>
<dbReference type="PROSITE" id="PS51296">
    <property type="entry name" value="RIESKE"/>
    <property type="match status" value="1"/>
</dbReference>
<keyword evidence="7" id="KW-0472">Membrane</keyword>
<keyword evidence="2" id="KW-0479">Metal-binding</keyword>
<comment type="cofactor">
    <cofactor evidence="6">
        <name>[2Fe-2S] cluster</name>
        <dbReference type="ChEBI" id="CHEBI:190135"/>
    </cofactor>
</comment>
<dbReference type="InterPro" id="IPR017941">
    <property type="entry name" value="Rieske_2Fe-2S"/>
</dbReference>
<dbReference type="GO" id="GO:0046872">
    <property type="term" value="F:metal ion binding"/>
    <property type="evidence" value="ECO:0007669"/>
    <property type="project" value="UniProtKB-KW"/>
</dbReference>
<dbReference type="InterPro" id="IPR014349">
    <property type="entry name" value="Rieske_Fe-S_prot"/>
</dbReference>
<keyword evidence="10" id="KW-1185">Reference proteome</keyword>
<dbReference type="InterPro" id="IPR036922">
    <property type="entry name" value="Rieske_2Fe-2S_sf"/>
</dbReference>
<dbReference type="CDD" id="cd03467">
    <property type="entry name" value="Rieske"/>
    <property type="match status" value="1"/>
</dbReference>
<evidence type="ECO:0000256" key="6">
    <source>
        <dbReference type="ARBA" id="ARBA00034078"/>
    </source>
</evidence>
<dbReference type="EMBL" id="CZVW01000002">
    <property type="protein sequence ID" value="CUS96750.1"/>
    <property type="molecule type" value="Genomic_DNA"/>
</dbReference>
<dbReference type="Gene3D" id="2.102.10.10">
    <property type="entry name" value="Rieske [2Fe-2S] iron-sulphur domain"/>
    <property type="match status" value="1"/>
</dbReference>
<keyword evidence="3" id="KW-0408">Iron</keyword>
<reference evidence="10" key="1">
    <citation type="submission" date="2015-11" db="EMBL/GenBank/DDBJ databases">
        <authorList>
            <person name="Varghese N."/>
        </authorList>
    </citation>
    <scope>NUCLEOTIDE SEQUENCE [LARGE SCALE GENOMIC DNA]</scope>
    <source>
        <strain evidence="10">JGI-23</strain>
    </source>
</reference>
<dbReference type="RefSeq" id="WP_092347015.1">
    <property type="nucleotide sequence ID" value="NZ_CZVW01000002.1"/>
</dbReference>
<dbReference type="SUPFAM" id="SSF50022">
    <property type="entry name" value="ISP domain"/>
    <property type="match status" value="1"/>
</dbReference>
<feature type="domain" description="Rieske" evidence="8">
    <location>
        <begin position="46"/>
        <end position="139"/>
    </location>
</feature>
<dbReference type="Pfam" id="PF00355">
    <property type="entry name" value="Rieske"/>
    <property type="match status" value="1"/>
</dbReference>
<organism evidence="9 10">
    <name type="scientific">Candidatus Chryseopegocella kryptomonas</name>
    <dbReference type="NCBI Taxonomy" id="1633643"/>
    <lineage>
        <taxon>Bacteria</taxon>
        <taxon>Pseudomonadati</taxon>
        <taxon>Candidatus Kryptoniota</taxon>
        <taxon>Candidatus Chryseopegocella</taxon>
    </lineage>
</organism>
<dbReference type="OrthoDB" id="9767869at2"/>
<evidence type="ECO:0000256" key="1">
    <source>
        <dbReference type="ARBA" id="ARBA00022714"/>
    </source>
</evidence>
<protein>
    <submittedName>
        <fullName evidence="9">Cytochrome b6-f complex iron-sulfur subunit</fullName>
    </submittedName>
</protein>
<dbReference type="GO" id="GO:0016020">
    <property type="term" value="C:membrane"/>
    <property type="evidence" value="ECO:0007669"/>
    <property type="project" value="InterPro"/>
</dbReference>
<keyword evidence="5" id="KW-1015">Disulfide bond</keyword>
<dbReference type="PANTHER" id="PTHR10134">
    <property type="entry name" value="CYTOCHROME B-C1 COMPLEX SUBUNIT RIESKE, MITOCHONDRIAL"/>
    <property type="match status" value="1"/>
</dbReference>
<evidence type="ECO:0000313" key="10">
    <source>
        <dbReference type="Proteomes" id="UP000199197"/>
    </source>
</evidence>
<evidence type="ECO:0000256" key="5">
    <source>
        <dbReference type="ARBA" id="ARBA00023157"/>
    </source>
</evidence>
<dbReference type="AlphaFoldDB" id="A0A0P1MMT0"/>
<evidence type="ECO:0000256" key="7">
    <source>
        <dbReference type="SAM" id="Phobius"/>
    </source>
</evidence>
<dbReference type="Proteomes" id="UP000199197">
    <property type="component" value="Unassembled WGS sequence"/>
</dbReference>
<dbReference type="InterPro" id="IPR005805">
    <property type="entry name" value="Rieske_Fe-S_prot_C"/>
</dbReference>
<evidence type="ECO:0000259" key="8">
    <source>
        <dbReference type="PROSITE" id="PS51296"/>
    </source>
</evidence>
<evidence type="ECO:0000256" key="3">
    <source>
        <dbReference type="ARBA" id="ARBA00023004"/>
    </source>
</evidence>
<evidence type="ECO:0000256" key="4">
    <source>
        <dbReference type="ARBA" id="ARBA00023014"/>
    </source>
</evidence>
<keyword evidence="7" id="KW-0812">Transmembrane</keyword>
<dbReference type="PRINTS" id="PR00162">
    <property type="entry name" value="RIESKE"/>
</dbReference>
<keyword evidence="1" id="KW-0001">2Fe-2S</keyword>
<keyword evidence="4" id="KW-0411">Iron-sulfur</keyword>
<gene>
    <name evidence="9" type="ORF">JGI23_00174</name>
</gene>
<evidence type="ECO:0000313" key="9">
    <source>
        <dbReference type="EMBL" id="CUS96750.1"/>
    </source>
</evidence>
<keyword evidence="7" id="KW-1133">Transmembrane helix</keyword>
<feature type="transmembrane region" description="Helical" evidence="7">
    <location>
        <begin position="13"/>
        <end position="35"/>
    </location>
</feature>
<sequence>MEKETRREFLEKIFVRVAGLSALALTLLNIAKYIYPKISPPKLRKVLIAKEGEIAPGEAKEINFGGELLFLVNLGKEYKVFSGTCTHLGCKVRWEGHKQRFFCPCHKGIFSSDGKVISGPPPRPLDEFKVEVDREFVYMWIEEKQSGRTI</sequence>
<proteinExistence type="predicted"/>